<dbReference type="STRING" id="362837.SCANT_v1c01100"/>
<dbReference type="Pfam" id="PF02517">
    <property type="entry name" value="Rce1-like"/>
    <property type="match status" value="1"/>
</dbReference>
<dbReference type="RefSeq" id="WP_053945797.1">
    <property type="nucleotide sequence ID" value="NZ_CP012622.1"/>
</dbReference>
<protein>
    <submittedName>
        <fullName evidence="3">CAAX amino terminal membrane bound protease</fullName>
    </submittedName>
</protein>
<feature type="transmembrane region" description="Helical" evidence="1">
    <location>
        <begin position="218"/>
        <end position="240"/>
    </location>
</feature>
<feature type="transmembrane region" description="Helical" evidence="1">
    <location>
        <begin position="252"/>
        <end position="269"/>
    </location>
</feature>
<keyword evidence="1" id="KW-1133">Transmembrane helix</keyword>
<keyword evidence="3" id="KW-0378">Hydrolase</keyword>
<dbReference type="PANTHER" id="PTHR36435">
    <property type="entry name" value="SLR1288 PROTEIN"/>
    <property type="match status" value="1"/>
</dbReference>
<dbReference type="OrthoDB" id="398378at2"/>
<feature type="domain" description="CAAX prenyl protease 2/Lysostaphin resistance protein A-like" evidence="2">
    <location>
        <begin position="221"/>
        <end position="310"/>
    </location>
</feature>
<dbReference type="AlphaFoldDB" id="A0A0M4KDV1"/>
<feature type="transmembrane region" description="Helical" evidence="1">
    <location>
        <begin position="90"/>
        <end position="112"/>
    </location>
</feature>
<accession>A0A0M4KDV1</accession>
<feature type="transmembrane region" description="Helical" evidence="1">
    <location>
        <begin position="124"/>
        <end position="146"/>
    </location>
</feature>
<feature type="transmembrane region" description="Helical" evidence="1">
    <location>
        <begin position="299"/>
        <end position="318"/>
    </location>
</feature>
<organism evidence="3 4">
    <name type="scientific">Spiroplasma cantharicola</name>
    <dbReference type="NCBI Taxonomy" id="362837"/>
    <lineage>
        <taxon>Bacteria</taxon>
        <taxon>Bacillati</taxon>
        <taxon>Mycoplasmatota</taxon>
        <taxon>Mollicutes</taxon>
        <taxon>Entomoplasmatales</taxon>
        <taxon>Spiroplasmataceae</taxon>
        <taxon>Spiroplasma</taxon>
    </lineage>
</organism>
<keyword evidence="1" id="KW-0472">Membrane</keyword>
<proteinExistence type="predicted"/>
<dbReference type="Proteomes" id="UP000063919">
    <property type="component" value="Chromosome"/>
</dbReference>
<dbReference type="EMBL" id="CP012622">
    <property type="protein sequence ID" value="ALD66020.1"/>
    <property type="molecule type" value="Genomic_DNA"/>
</dbReference>
<evidence type="ECO:0000313" key="4">
    <source>
        <dbReference type="Proteomes" id="UP000063919"/>
    </source>
</evidence>
<keyword evidence="3" id="KW-0645">Protease</keyword>
<evidence type="ECO:0000256" key="1">
    <source>
        <dbReference type="SAM" id="Phobius"/>
    </source>
</evidence>
<dbReference type="PATRIC" id="fig|362837.3.peg.110"/>
<evidence type="ECO:0000259" key="2">
    <source>
        <dbReference type="Pfam" id="PF02517"/>
    </source>
</evidence>
<feature type="transmembrane region" description="Helical" evidence="1">
    <location>
        <begin position="275"/>
        <end position="292"/>
    </location>
</feature>
<dbReference type="InterPro" id="IPR003675">
    <property type="entry name" value="Rce1/LyrA-like_dom"/>
</dbReference>
<dbReference type="KEGG" id="scj:SCANT_v1c01100"/>
<keyword evidence="4" id="KW-1185">Reference proteome</keyword>
<feature type="transmembrane region" description="Helical" evidence="1">
    <location>
        <begin position="32"/>
        <end position="54"/>
    </location>
</feature>
<name>A0A0M4KDV1_9MOLU</name>
<dbReference type="InterPro" id="IPR052710">
    <property type="entry name" value="CAAX_protease"/>
</dbReference>
<sequence>MKEKITKLRDKHFNLSEETKFRFDLLNYKTDGMIFLTSVLIVPFVLSLFVSYFGYNNNEVFALLYLVSVIVGMVFNMLRNGPGFFKGGYFWIYLLIIGPQIVFIFTGLLMSLFNSSLNNDPKLISAFSSIITMILTEVIIIILAIIYDRKIFKRFKETLKTKWKEVIVIAVAGTIILYFVSTFIFLNLIETKLMGASESENQKNLIGILRDSDKSITIAYVILLFILTVVVAPFCEELCLRNSFNLNASNRWLGFVGSAMFFGFVHYGPTFDFGHILSYSAAGFILSGIFLFTKGNMTFSWIVHLLNNLLAFILILIII</sequence>
<dbReference type="GO" id="GO:0006508">
    <property type="term" value="P:proteolysis"/>
    <property type="evidence" value="ECO:0007669"/>
    <property type="project" value="UniProtKB-KW"/>
</dbReference>
<dbReference type="GO" id="GO:0004175">
    <property type="term" value="F:endopeptidase activity"/>
    <property type="evidence" value="ECO:0007669"/>
    <property type="project" value="UniProtKB-ARBA"/>
</dbReference>
<evidence type="ECO:0000313" key="3">
    <source>
        <dbReference type="EMBL" id="ALD66020.1"/>
    </source>
</evidence>
<dbReference type="GO" id="GO:0080120">
    <property type="term" value="P:CAAX-box protein maturation"/>
    <property type="evidence" value="ECO:0007669"/>
    <property type="project" value="UniProtKB-ARBA"/>
</dbReference>
<feature type="transmembrane region" description="Helical" evidence="1">
    <location>
        <begin position="60"/>
        <end position="78"/>
    </location>
</feature>
<dbReference type="PANTHER" id="PTHR36435:SF1">
    <property type="entry name" value="CAAX AMINO TERMINAL PROTEASE FAMILY PROTEIN"/>
    <property type="match status" value="1"/>
</dbReference>
<feature type="transmembrane region" description="Helical" evidence="1">
    <location>
        <begin position="166"/>
        <end position="189"/>
    </location>
</feature>
<gene>
    <name evidence="3" type="ORF">SCANT_v1c01100</name>
</gene>
<reference evidence="3 4" key="1">
    <citation type="journal article" date="2015" name="Genome Announc.">
        <title>Complete Genome Sequence of Spiroplasma cantharicola CC-1T (DSM 21588), a Bacterium Isolated from Soldier Beetle (Cantharis carolinus).</title>
        <authorList>
            <person name="Lo W.S."/>
            <person name="Liu P.Y."/>
            <person name="Kuo C.H."/>
        </authorList>
    </citation>
    <scope>NUCLEOTIDE SEQUENCE [LARGE SCALE GENOMIC DNA]</scope>
    <source>
        <strain evidence="3 4">CC-1</strain>
    </source>
</reference>
<keyword evidence="1" id="KW-0812">Transmembrane</keyword>